<dbReference type="AlphaFoldDB" id="A0A178V0C1"/>
<protein>
    <submittedName>
        <fullName evidence="2">Uncharacterized protein</fullName>
    </submittedName>
</protein>
<gene>
    <name evidence="1" type="ordered locus">At4g37020</name>
    <name evidence="2" type="ordered locus">AXX17_At4g42180</name>
</gene>
<dbReference type="ExpressionAtlas" id="A0A178V0C1">
    <property type="expression patterns" value="baseline and differential"/>
</dbReference>
<name>A0A178V0C1_ARATH</name>
<dbReference type="SUPFAM" id="SSF52540">
    <property type="entry name" value="P-loop containing nucleoside triphosphate hydrolases"/>
    <property type="match status" value="1"/>
</dbReference>
<proteinExistence type="predicted"/>
<dbReference type="GeneID" id="829856"/>
<sequence>MDSMEAPSLPFQSPSRSSQQLHFYLAVDRPQFKMETVVELLGVLGRRPWLPIVVCCSSRDELDAVCSSLSTLPYISLAALYSDLADRERAMVIEKFRQATINWNQQLNSVVEEGLEESENGKEEKTSHLVVVTDVCLPLLSSGESSLSARVLINYELPTKKETYTRRITTCLASGGIVINMVVGGEVTTLKSLEESSGILIAEMPINVYSRTNQSKKKQETFCCFYLRLMTSNVLSYCRFLKSYNNTWISDLKNSKWG</sequence>
<dbReference type="Araport" id="AT4G37020"/>
<dbReference type="OrthoDB" id="547098at2759"/>
<reference evidence="3" key="1">
    <citation type="journal article" date="2016" name="Proc. Natl. Acad. Sci. U.S.A.">
        <title>Chromosome-level assembly of Arabidopsis thaliana Ler reveals the extent of translocation and inversion polymorphisms.</title>
        <authorList>
            <person name="Zapata L."/>
            <person name="Ding J."/>
            <person name="Willing E.M."/>
            <person name="Hartwig B."/>
            <person name="Bezdan D."/>
            <person name="Jiao W.B."/>
            <person name="Patel V."/>
            <person name="Velikkakam James G."/>
            <person name="Koornneef M."/>
            <person name="Ossowski S."/>
            <person name="Schneeberger K."/>
        </authorList>
    </citation>
    <scope>NUCLEOTIDE SEQUENCE [LARGE SCALE GENOMIC DNA]</scope>
    <source>
        <strain evidence="3">cv. Landsberg erecta</strain>
    </source>
</reference>
<evidence type="ECO:0000313" key="2">
    <source>
        <dbReference type="EMBL" id="OAO99193.1"/>
    </source>
</evidence>
<dbReference type="Proteomes" id="UP000078284">
    <property type="component" value="Chromosome 4"/>
</dbReference>
<dbReference type="Gene3D" id="3.40.50.300">
    <property type="entry name" value="P-loop containing nucleotide triphosphate hydrolases"/>
    <property type="match status" value="1"/>
</dbReference>
<accession>A0A178V0C1</accession>
<dbReference type="InterPro" id="IPR027417">
    <property type="entry name" value="P-loop_NTPase"/>
</dbReference>
<evidence type="ECO:0000313" key="3">
    <source>
        <dbReference type="Proteomes" id="UP000078284"/>
    </source>
</evidence>
<dbReference type="KEGG" id="ath:AT4G37020"/>
<dbReference type="SMR" id="A0A178V0C1"/>
<comment type="caution">
    <text evidence="2">The sequence shown here is derived from an EMBL/GenBank/DDBJ whole genome shotgun (WGS) entry which is preliminary data.</text>
</comment>
<evidence type="ECO:0000313" key="1">
    <source>
        <dbReference type="Araport" id="AT4G37020"/>
    </source>
</evidence>
<organism evidence="2 3">
    <name type="scientific">Arabidopsis thaliana</name>
    <name type="common">Mouse-ear cress</name>
    <dbReference type="NCBI Taxonomy" id="3702"/>
    <lineage>
        <taxon>Eukaryota</taxon>
        <taxon>Viridiplantae</taxon>
        <taxon>Streptophyta</taxon>
        <taxon>Embryophyta</taxon>
        <taxon>Tracheophyta</taxon>
        <taxon>Spermatophyta</taxon>
        <taxon>Magnoliopsida</taxon>
        <taxon>eudicotyledons</taxon>
        <taxon>Gunneridae</taxon>
        <taxon>Pentapetalae</taxon>
        <taxon>rosids</taxon>
        <taxon>malvids</taxon>
        <taxon>Brassicales</taxon>
        <taxon>Brassicaceae</taxon>
        <taxon>Camelineae</taxon>
        <taxon>Arabidopsis</taxon>
    </lineage>
</organism>
<dbReference type="RefSeq" id="NP_001190941.1">
    <property type="nucleotide sequence ID" value="NM_001204012.2"/>
</dbReference>
<dbReference type="EMBL" id="LUHQ01000004">
    <property type="protein sequence ID" value="OAO99193.1"/>
    <property type="molecule type" value="Genomic_DNA"/>
</dbReference>